<keyword evidence="2" id="KW-0547">Nucleotide-binding</keyword>
<evidence type="ECO:0000256" key="2">
    <source>
        <dbReference type="PROSITE-ProRule" id="PRU00409"/>
    </source>
</evidence>
<dbReference type="GO" id="GO:0046872">
    <property type="term" value="F:metal ion binding"/>
    <property type="evidence" value="ECO:0007669"/>
    <property type="project" value="InterPro"/>
</dbReference>
<dbReference type="PROSITE" id="PS00867">
    <property type="entry name" value="CPSASE_2"/>
    <property type="match status" value="1"/>
</dbReference>
<accession>A0A328Q134</accession>
<organism evidence="4 5">
    <name type="scientific">Methanosphaera stadtmanae</name>
    <dbReference type="NCBI Taxonomy" id="2317"/>
    <lineage>
        <taxon>Archaea</taxon>
        <taxon>Methanobacteriati</taxon>
        <taxon>Methanobacteriota</taxon>
        <taxon>Methanomada group</taxon>
        <taxon>Methanobacteria</taxon>
        <taxon>Methanobacteriales</taxon>
        <taxon>Methanobacteriaceae</taxon>
        <taxon>Methanosphaera</taxon>
    </lineage>
</organism>
<gene>
    <name evidence="4" type="ORF">CA615_05635</name>
</gene>
<feature type="domain" description="ATP-grasp" evidence="3">
    <location>
        <begin position="115"/>
        <end position="295"/>
    </location>
</feature>
<dbReference type="InterPro" id="IPR005479">
    <property type="entry name" value="CPAse_ATP-bd"/>
</dbReference>
<dbReference type="Pfam" id="PF02655">
    <property type="entry name" value="ATP-grasp_3"/>
    <property type="match status" value="1"/>
</dbReference>
<evidence type="ECO:0000256" key="1">
    <source>
        <dbReference type="ARBA" id="ARBA00001936"/>
    </source>
</evidence>
<dbReference type="Gene3D" id="3.30.470.20">
    <property type="entry name" value="ATP-grasp fold, B domain"/>
    <property type="match status" value="1"/>
</dbReference>
<sequence length="374" mass="42836">MILLLKKYEGCVVITKILIIGSNTRSISRSFKLLGYTVYATSFYDVTDAYEFVDKLLVPSDINDFSLKSLEDIALDYVDDVDYIIFTSDVDTTRFPKSKVIGNYNTDLVNNKFKLYKFLHKNFLLPKTYKLNDMDEAQEIVLNNPNKKYVIKPVYGTGGLNIHWFSRDVYVDDEFLLQEYVYGDSVSSSFLSYPNHEIEFITSSEQIIGSKMLGARDFTYCGNITPYINSSSKIKNISAKISRMCKLVGSNGIDFVVDNNKVYVLEVNPRIQGSFECVERSFNMNLAKAHMDVYNNIPVNIPKVKQFCVKLIAYARNNGMCNLENIPYVYDKSDCSYIFRKGEPIATIIVSDRILENAMSKAERIRKSVYNSFI</sequence>
<dbReference type="InterPro" id="IPR003806">
    <property type="entry name" value="ATP-grasp_PylC-type"/>
</dbReference>
<comment type="caution">
    <text evidence="4">The sequence shown here is derived from an EMBL/GenBank/DDBJ whole genome shotgun (WGS) entry which is preliminary data.</text>
</comment>
<dbReference type="Proteomes" id="UP000248557">
    <property type="component" value="Unassembled WGS sequence"/>
</dbReference>
<keyword evidence="2" id="KW-0067">ATP-binding</keyword>
<reference evidence="4 5" key="1">
    <citation type="submission" date="2017-05" db="EMBL/GenBank/DDBJ databases">
        <title>Host range expansion of the Methanosphaera genus to humans and monogastric animals involves recent and extensive reduction in genome content.</title>
        <authorList>
            <person name="Hoedt E.C."/>
            <person name="Volmer J.G."/>
            <person name="Parks D.H."/>
            <person name="Rosewarne C.P."/>
            <person name="Denman S.E."/>
            <person name="Mcsweeney C.S."/>
            <person name="O Cuiv P."/>
            <person name="Hugenholtz P."/>
            <person name="Tyson G.W."/>
            <person name="Morrison M."/>
        </authorList>
    </citation>
    <scope>NUCLEOTIDE SEQUENCE [LARGE SCALE GENOMIC DNA]</scope>
    <source>
        <strain evidence="4 5">PA5</strain>
    </source>
</reference>
<evidence type="ECO:0000259" key="3">
    <source>
        <dbReference type="PROSITE" id="PS50975"/>
    </source>
</evidence>
<dbReference type="AlphaFoldDB" id="A0A328Q134"/>
<protein>
    <recommendedName>
        <fullName evidence="3">ATP-grasp domain-containing protein</fullName>
    </recommendedName>
</protein>
<dbReference type="GO" id="GO:0005524">
    <property type="term" value="F:ATP binding"/>
    <property type="evidence" value="ECO:0007669"/>
    <property type="project" value="UniProtKB-UniRule"/>
</dbReference>
<comment type="cofactor">
    <cofactor evidence="1">
        <name>Mn(2+)</name>
        <dbReference type="ChEBI" id="CHEBI:29035"/>
    </cofactor>
</comment>
<dbReference type="SUPFAM" id="SSF56059">
    <property type="entry name" value="Glutathione synthetase ATP-binding domain-like"/>
    <property type="match status" value="1"/>
</dbReference>
<dbReference type="EMBL" id="NGJK01000077">
    <property type="protein sequence ID" value="RAP02714.1"/>
    <property type="molecule type" value="Genomic_DNA"/>
</dbReference>
<name>A0A328Q134_9EURY</name>
<evidence type="ECO:0000313" key="4">
    <source>
        <dbReference type="EMBL" id="RAP02714.1"/>
    </source>
</evidence>
<proteinExistence type="predicted"/>
<dbReference type="PROSITE" id="PS50975">
    <property type="entry name" value="ATP_GRASP"/>
    <property type="match status" value="1"/>
</dbReference>
<evidence type="ECO:0000313" key="5">
    <source>
        <dbReference type="Proteomes" id="UP000248557"/>
    </source>
</evidence>
<dbReference type="InterPro" id="IPR011761">
    <property type="entry name" value="ATP-grasp"/>
</dbReference>